<keyword evidence="1" id="KW-0812">Transmembrane</keyword>
<protein>
    <submittedName>
        <fullName evidence="2">Uncharacterized protein</fullName>
    </submittedName>
</protein>
<evidence type="ECO:0000256" key="1">
    <source>
        <dbReference type="SAM" id="Phobius"/>
    </source>
</evidence>
<reference evidence="2 3" key="1">
    <citation type="journal article" date="2013" name="Curr. Biol.">
        <title>Shared signatures of parasitism and phylogenomics unite Cryptomycota and microsporidia.</title>
        <authorList>
            <person name="James T.Y."/>
            <person name="Pelin A."/>
            <person name="Bonen L."/>
            <person name="Ahrendt S."/>
            <person name="Sain D."/>
            <person name="Corradi N."/>
            <person name="Stajich J.E."/>
        </authorList>
    </citation>
    <scope>NUCLEOTIDE SEQUENCE [LARGE SCALE GENOMIC DNA]</scope>
    <source>
        <strain evidence="2 3">CSF55</strain>
    </source>
</reference>
<dbReference type="EMBL" id="KE561162">
    <property type="protein sequence ID" value="EPZ32280.1"/>
    <property type="molecule type" value="Genomic_DNA"/>
</dbReference>
<keyword evidence="3" id="KW-1185">Reference proteome</keyword>
<accession>A0A075AQ58</accession>
<feature type="transmembrane region" description="Helical" evidence="1">
    <location>
        <begin position="12"/>
        <end position="33"/>
    </location>
</feature>
<organism evidence="2 3">
    <name type="scientific">Rozella allomycis (strain CSF55)</name>
    <dbReference type="NCBI Taxonomy" id="988480"/>
    <lineage>
        <taxon>Eukaryota</taxon>
        <taxon>Fungi</taxon>
        <taxon>Fungi incertae sedis</taxon>
        <taxon>Cryptomycota</taxon>
        <taxon>Cryptomycota incertae sedis</taxon>
        <taxon>Rozella</taxon>
    </lineage>
</organism>
<evidence type="ECO:0000313" key="3">
    <source>
        <dbReference type="Proteomes" id="UP000030755"/>
    </source>
</evidence>
<feature type="transmembrane region" description="Helical" evidence="1">
    <location>
        <begin position="65"/>
        <end position="86"/>
    </location>
</feature>
<evidence type="ECO:0000313" key="2">
    <source>
        <dbReference type="EMBL" id="EPZ32280.1"/>
    </source>
</evidence>
<sequence length="151" mass="16899">MYEGIFGPTAFRFILVVCVLWLIGSLIGLWGVVKESHARVKVFAKAYWTAFVVVGFVALKHGEVSVAIAALVTVSFAVSLISGLIVDEYVSLLRVEMYGVPVSGHVKLPHGHAQEEKFMIKRVYTSTKFVKLTVYFYWNKFCLTFLTVGED</sequence>
<proteinExistence type="predicted"/>
<feature type="transmembrane region" description="Helical" evidence="1">
    <location>
        <begin position="42"/>
        <end position="59"/>
    </location>
</feature>
<gene>
    <name evidence="2" type="ORF">O9G_003424</name>
</gene>
<name>A0A075AQ58_ROZAC</name>
<keyword evidence="1" id="KW-1133">Transmembrane helix</keyword>
<dbReference type="AlphaFoldDB" id="A0A075AQ58"/>
<keyword evidence="1" id="KW-0472">Membrane</keyword>
<dbReference type="HOGENOM" id="CLU_1732524_0_0_1"/>
<dbReference type="Proteomes" id="UP000030755">
    <property type="component" value="Unassembled WGS sequence"/>
</dbReference>